<dbReference type="PANTHER" id="PTHR31286:SF173">
    <property type="entry name" value="DUF4283 DOMAIN-CONTAINING PROTEIN"/>
    <property type="match status" value="1"/>
</dbReference>
<dbReference type="InterPro" id="IPR040256">
    <property type="entry name" value="At4g02000-like"/>
</dbReference>
<evidence type="ECO:0000256" key="1">
    <source>
        <dbReference type="SAM" id="MobiDB-lite"/>
    </source>
</evidence>
<evidence type="ECO:0000313" key="3">
    <source>
        <dbReference type="Proteomes" id="UP000239757"/>
    </source>
</evidence>
<proteinExistence type="predicted"/>
<name>A0A2P5WTC5_GOSBA</name>
<dbReference type="PANTHER" id="PTHR31286">
    <property type="entry name" value="GLYCINE-RICH CELL WALL STRUCTURAL PROTEIN 1.8-LIKE"/>
    <property type="match status" value="1"/>
</dbReference>
<accession>A0A2P5WTC5</accession>
<dbReference type="AlphaFoldDB" id="A0A2P5WTC5"/>
<dbReference type="EMBL" id="KZ666569">
    <property type="protein sequence ID" value="PPR94336.1"/>
    <property type="molecule type" value="Genomic_DNA"/>
</dbReference>
<organism evidence="2 3">
    <name type="scientific">Gossypium barbadense</name>
    <name type="common">Sea Island cotton</name>
    <name type="synonym">Hibiscus barbadensis</name>
    <dbReference type="NCBI Taxonomy" id="3634"/>
    <lineage>
        <taxon>Eukaryota</taxon>
        <taxon>Viridiplantae</taxon>
        <taxon>Streptophyta</taxon>
        <taxon>Embryophyta</taxon>
        <taxon>Tracheophyta</taxon>
        <taxon>Spermatophyta</taxon>
        <taxon>Magnoliopsida</taxon>
        <taxon>eudicotyledons</taxon>
        <taxon>Gunneridae</taxon>
        <taxon>Pentapetalae</taxon>
        <taxon>rosids</taxon>
        <taxon>malvids</taxon>
        <taxon>Malvales</taxon>
        <taxon>Malvaceae</taxon>
        <taxon>Malvoideae</taxon>
        <taxon>Gossypium</taxon>
    </lineage>
</organism>
<evidence type="ECO:0000313" key="2">
    <source>
        <dbReference type="EMBL" id="PPR94336.1"/>
    </source>
</evidence>
<sequence length="480" mass="53213">METSLSGNFGSNKSIVEELIPKKVRFRDKDGGSNNDMKVDSPSAHSISWKGYTKFSFKNNHDYEKALFEGPWIIFGQYLTIQPWTRVFDPVQAYPSVVMAWIRFPALPTYLYDRKVITEIGELVEKVVKLDMNTDSRTRDRFTRMAVYVNLDKPLVSQILINGRSQKPLVEKGNKSPEVVSENSKSVREESEKKDESYRSWIIVERKSRRRARDNGQKAVGFHGKDKEGLCVIGQNNSNFNKENTDGDLIAFRNSKGKEIINGNQHGHKSGVNSNGQSKLMGNKFNASELPRVGSSMDSGLINKNNTGLVLGPSLIHNDYLQTEQTGQEGVAQKYFAATGIGSRTITAEAASSTSIDGNSYKEPGEPSISLIPIEISKGNEPKAVAVAVGHLDSDRHSAEKDTNSGKKGKIKRTYNLNKHSKTLHGSITQFKNSGSWKVSLKTFMEELDENIAASSKENLDFGAFSKADNYPGGSSNPEQ</sequence>
<protein>
    <submittedName>
        <fullName evidence="2">Uncharacterized protein</fullName>
    </submittedName>
</protein>
<gene>
    <name evidence="2" type="ORF">GOBAR_AA26341</name>
</gene>
<dbReference type="Proteomes" id="UP000239757">
    <property type="component" value="Unassembled WGS sequence"/>
</dbReference>
<dbReference type="OrthoDB" id="1306000at2759"/>
<feature type="region of interest" description="Disordered" evidence="1">
    <location>
        <begin position="169"/>
        <end position="191"/>
    </location>
</feature>
<reference evidence="2 3" key="1">
    <citation type="submission" date="2015-01" db="EMBL/GenBank/DDBJ databases">
        <title>Genome of allotetraploid Gossypium barbadense reveals genomic plasticity and fiber elongation in cotton evolution.</title>
        <authorList>
            <person name="Chen X."/>
            <person name="Liu X."/>
            <person name="Zhao B."/>
            <person name="Zheng H."/>
            <person name="Hu Y."/>
            <person name="Lu G."/>
            <person name="Yang C."/>
            <person name="Chen J."/>
            <person name="Shan C."/>
            <person name="Zhang L."/>
            <person name="Zhou Y."/>
            <person name="Wang L."/>
            <person name="Guo W."/>
            <person name="Bai Y."/>
            <person name="Ruan J."/>
            <person name="Shangguan X."/>
            <person name="Mao Y."/>
            <person name="Jiang J."/>
            <person name="Zhu Y."/>
            <person name="Lei J."/>
            <person name="Kang H."/>
            <person name="Chen S."/>
            <person name="He X."/>
            <person name="Wang R."/>
            <person name="Wang Y."/>
            <person name="Chen J."/>
            <person name="Wang L."/>
            <person name="Yu S."/>
            <person name="Wang B."/>
            <person name="Wei J."/>
            <person name="Song S."/>
            <person name="Lu X."/>
            <person name="Gao Z."/>
            <person name="Gu W."/>
            <person name="Deng X."/>
            <person name="Ma D."/>
            <person name="Wang S."/>
            <person name="Liang W."/>
            <person name="Fang L."/>
            <person name="Cai C."/>
            <person name="Zhu X."/>
            <person name="Zhou B."/>
            <person name="Zhang Y."/>
            <person name="Chen Z."/>
            <person name="Xu S."/>
            <person name="Zhu R."/>
            <person name="Wang S."/>
            <person name="Zhang T."/>
            <person name="Zhao G."/>
        </authorList>
    </citation>
    <scope>NUCLEOTIDE SEQUENCE [LARGE SCALE GENOMIC DNA]</scope>
    <source>
        <strain evidence="3">cv. Xinhai21</strain>
        <tissue evidence="2">Leaf</tissue>
    </source>
</reference>